<dbReference type="EMBL" id="JADEVV010000019">
    <property type="protein sequence ID" value="MBE9253842.1"/>
    <property type="molecule type" value="Genomic_DNA"/>
</dbReference>
<reference evidence="1 2" key="1">
    <citation type="submission" date="2020-10" db="EMBL/GenBank/DDBJ databases">
        <authorList>
            <person name="Castelo-Branco R."/>
            <person name="Eusebio N."/>
            <person name="Adriana R."/>
            <person name="Vieira A."/>
            <person name="Brugerolle De Fraissinette N."/>
            <person name="Rezende De Castro R."/>
            <person name="Schneider M.P."/>
            <person name="Vasconcelos V."/>
            <person name="Leao P.N."/>
        </authorList>
    </citation>
    <scope>NUCLEOTIDE SEQUENCE [LARGE SCALE GENOMIC DNA]</scope>
    <source>
        <strain evidence="1 2">LEGE 00031</strain>
    </source>
</reference>
<comment type="caution">
    <text evidence="1">The sequence shown here is derived from an EMBL/GenBank/DDBJ whole genome shotgun (WGS) entry which is preliminary data.</text>
</comment>
<proteinExistence type="predicted"/>
<evidence type="ECO:0000313" key="1">
    <source>
        <dbReference type="EMBL" id="MBE9253842.1"/>
    </source>
</evidence>
<sequence>MGRGRPGGNPDLKKHAFKTEREVPCTAQISLRITPEQKEKLYAVSNWREILRHKILEIIATND</sequence>
<gene>
    <name evidence="1" type="ORF">IQ217_08285</name>
</gene>
<dbReference type="Proteomes" id="UP000658720">
    <property type="component" value="Unassembled WGS sequence"/>
</dbReference>
<name>A0ABR9VR96_9SYNC</name>
<protein>
    <submittedName>
        <fullName evidence="1">Uncharacterized protein</fullName>
    </submittedName>
</protein>
<accession>A0ABR9VR96</accession>
<keyword evidence="2" id="KW-1185">Reference proteome</keyword>
<evidence type="ECO:0000313" key="2">
    <source>
        <dbReference type="Proteomes" id="UP000658720"/>
    </source>
</evidence>
<organism evidence="1 2">
    <name type="scientific">Synechocystis salina LEGE 00031</name>
    <dbReference type="NCBI Taxonomy" id="1828736"/>
    <lineage>
        <taxon>Bacteria</taxon>
        <taxon>Bacillati</taxon>
        <taxon>Cyanobacteriota</taxon>
        <taxon>Cyanophyceae</taxon>
        <taxon>Synechococcales</taxon>
        <taxon>Merismopediaceae</taxon>
        <taxon>Synechocystis</taxon>
    </lineage>
</organism>
<dbReference type="RefSeq" id="WP_194019584.1">
    <property type="nucleotide sequence ID" value="NZ_JADEVV010000019.1"/>
</dbReference>